<dbReference type="PANTHER" id="PTHR43140">
    <property type="entry name" value="TYPE-1 RESTRICTION ENZYME ECOKI SPECIFICITY PROTEIN"/>
    <property type="match status" value="1"/>
</dbReference>
<keyword evidence="7" id="KW-1185">Reference proteome</keyword>
<dbReference type="EMBL" id="BAABJY010000002">
    <property type="protein sequence ID" value="GAA4862956.1"/>
    <property type="molecule type" value="Genomic_DNA"/>
</dbReference>
<dbReference type="SUPFAM" id="SSF116734">
    <property type="entry name" value="DNA methylase specificity domain"/>
    <property type="match status" value="2"/>
</dbReference>
<evidence type="ECO:0000256" key="2">
    <source>
        <dbReference type="ARBA" id="ARBA00022747"/>
    </source>
</evidence>
<evidence type="ECO:0000259" key="5">
    <source>
        <dbReference type="Pfam" id="PF01420"/>
    </source>
</evidence>
<name>A0ABP9DZM3_9GAMM</name>
<dbReference type="PANTHER" id="PTHR43140:SF1">
    <property type="entry name" value="TYPE I RESTRICTION ENZYME ECOKI SPECIFICITY SUBUNIT"/>
    <property type="match status" value="1"/>
</dbReference>
<dbReference type="Proteomes" id="UP001501323">
    <property type="component" value="Unassembled WGS sequence"/>
</dbReference>
<reference evidence="7" key="1">
    <citation type="journal article" date="2019" name="Int. J. Syst. Evol. Microbiol.">
        <title>The Global Catalogue of Microorganisms (GCM) 10K type strain sequencing project: providing services to taxonomists for standard genome sequencing and annotation.</title>
        <authorList>
            <consortium name="The Broad Institute Genomics Platform"/>
            <consortium name="The Broad Institute Genome Sequencing Center for Infectious Disease"/>
            <person name="Wu L."/>
            <person name="Ma J."/>
        </authorList>
    </citation>
    <scope>NUCLEOTIDE SEQUENCE [LARGE SCALE GENOMIC DNA]</scope>
    <source>
        <strain evidence="7">JCM 18392</strain>
    </source>
</reference>
<dbReference type="Gene3D" id="3.90.220.20">
    <property type="entry name" value="DNA methylase specificity domains"/>
    <property type="match status" value="2"/>
</dbReference>
<evidence type="ECO:0000256" key="1">
    <source>
        <dbReference type="ARBA" id="ARBA00010923"/>
    </source>
</evidence>
<comment type="similarity">
    <text evidence="1">Belongs to the type-I restriction system S methylase family.</text>
</comment>
<dbReference type="InterPro" id="IPR051212">
    <property type="entry name" value="Type-I_RE_S_subunit"/>
</dbReference>
<feature type="domain" description="Type I restriction modification DNA specificity" evidence="5">
    <location>
        <begin position="8"/>
        <end position="179"/>
    </location>
</feature>
<protein>
    <recommendedName>
        <fullName evidence="5">Type I restriction modification DNA specificity domain-containing protein</fullName>
    </recommendedName>
</protein>
<accession>A0ABP9DZM3</accession>
<sequence>MTDELPPGWELATVGDVAHFVRGVTYSKEHAKKAPAPGLVGILRATNIGDGLNFDDLVFVPERFVSDEQIVRDGDVVLAMSSGSKSVVGKAAIARSPQRCGFGAFCGVIRPSQAIVPSLLAYYFQTKAYRNAVSEVSKGSNINNLKAGHILERPLPIPPAGEQQRIASKIDELFSRIDEGERALERVSILVERYRQAVLKAAVTGELTRAWREKNKDTLESGVALLARILTARREAWEKAELEKMKAKGIKPANDKWKEKYKEPAAPDTAGLPDLAQGWTWASLDQIAAPEKYAVTDGPFGSNLKTEHYTDSGPRVVRLQNIKDGVFSDVHAHISRAHFDRLKKHHIFAGDLLISALGESLPRVCLVPPDLGPAIVKADCVRFKTSPLVVSECVMAFLNSPPSRKRTKTIIHGVGRPRLNLKEIRALVVPVPPEAEQQAIVDQIRTQVGSVEQLLAETLRFAAQVAAVRQSTLSQAFRGRLVSQDPVDEPASLLLERIAAERGANTSAPKSGRKKKTTA</sequence>
<dbReference type="RefSeq" id="WP_345294789.1">
    <property type="nucleotide sequence ID" value="NZ_BAABJY010000002.1"/>
</dbReference>
<gene>
    <name evidence="6" type="ORF">GCM10023332_13830</name>
</gene>
<dbReference type="Pfam" id="PF01420">
    <property type="entry name" value="Methylase_S"/>
    <property type="match status" value="1"/>
</dbReference>
<proteinExistence type="inferred from homology"/>
<comment type="caution">
    <text evidence="6">The sequence shown here is derived from an EMBL/GenBank/DDBJ whole genome shotgun (WGS) entry which is preliminary data.</text>
</comment>
<feature type="region of interest" description="Disordered" evidence="4">
    <location>
        <begin position="499"/>
        <end position="519"/>
    </location>
</feature>
<organism evidence="6 7">
    <name type="scientific">Luteimonas vadosa</name>
    <dbReference type="NCBI Taxonomy" id="1165507"/>
    <lineage>
        <taxon>Bacteria</taxon>
        <taxon>Pseudomonadati</taxon>
        <taxon>Pseudomonadota</taxon>
        <taxon>Gammaproteobacteria</taxon>
        <taxon>Lysobacterales</taxon>
        <taxon>Lysobacteraceae</taxon>
        <taxon>Luteimonas</taxon>
    </lineage>
</organism>
<keyword evidence="3" id="KW-0238">DNA-binding</keyword>
<evidence type="ECO:0000256" key="3">
    <source>
        <dbReference type="ARBA" id="ARBA00023125"/>
    </source>
</evidence>
<evidence type="ECO:0000256" key="4">
    <source>
        <dbReference type="SAM" id="MobiDB-lite"/>
    </source>
</evidence>
<evidence type="ECO:0000313" key="7">
    <source>
        <dbReference type="Proteomes" id="UP001501323"/>
    </source>
</evidence>
<keyword evidence="2" id="KW-0680">Restriction system</keyword>
<dbReference type="InterPro" id="IPR000055">
    <property type="entry name" value="Restrct_endonuc_typeI_TRD"/>
</dbReference>
<dbReference type="InterPro" id="IPR044946">
    <property type="entry name" value="Restrct_endonuc_typeI_TRD_sf"/>
</dbReference>
<evidence type="ECO:0000313" key="6">
    <source>
        <dbReference type="EMBL" id="GAA4862956.1"/>
    </source>
</evidence>
<dbReference type="CDD" id="cd17252">
    <property type="entry name" value="RMtype1_S_EcoKI-TRD1-CR1_like"/>
    <property type="match status" value="1"/>
</dbReference>